<dbReference type="RefSeq" id="WP_094377275.1">
    <property type="nucleotide sequence ID" value="NZ_NOKA02000007.1"/>
</dbReference>
<dbReference type="EMBL" id="QICS01000002">
    <property type="protein sequence ID" value="PXV93311.1"/>
    <property type="molecule type" value="Genomic_DNA"/>
</dbReference>
<feature type="transmembrane region" description="Helical" evidence="8">
    <location>
        <begin position="374"/>
        <end position="395"/>
    </location>
</feature>
<comment type="similarity">
    <text evidence="2">Belongs to the GSP F family.</text>
</comment>
<dbReference type="PANTHER" id="PTHR30012">
    <property type="entry name" value="GENERAL SECRETION PATHWAY PROTEIN"/>
    <property type="match status" value="1"/>
</dbReference>
<keyword evidence="7 8" id="KW-0472">Membrane</keyword>
<dbReference type="InterPro" id="IPR018076">
    <property type="entry name" value="T2SS_GspF_dom"/>
</dbReference>
<feature type="transmembrane region" description="Helical" evidence="8">
    <location>
        <begin position="221"/>
        <end position="239"/>
    </location>
</feature>
<keyword evidence="3" id="KW-1003">Cell membrane</keyword>
<gene>
    <name evidence="10" type="ORF">C8E03_10279</name>
    <name evidence="11" type="ORF">CG710_006580</name>
</gene>
<evidence type="ECO:0000313" key="12">
    <source>
        <dbReference type="Proteomes" id="UP000216411"/>
    </source>
</evidence>
<evidence type="ECO:0000256" key="6">
    <source>
        <dbReference type="ARBA" id="ARBA00022989"/>
    </source>
</evidence>
<comment type="subcellular location">
    <subcellularLocation>
        <location evidence="1">Cell inner membrane</location>
        <topology evidence="1">Multi-pass membrane protein</topology>
    </subcellularLocation>
</comment>
<dbReference type="InterPro" id="IPR003004">
    <property type="entry name" value="GspF/PilC"/>
</dbReference>
<sequence length="404" mass="44630">MNSYSYLAIDKSGKEIKGFMEAESEEKLKISLKSMELIPLEVGKQSLMTKDINISFGTPVKARDLSVFCRQFVSMIQAGVTIIDTLNMLAEQTENKFLKKAIKEVQIGIEKGETLADSMAVQEKVFPSILINMVAAGEASGSLDVSFNRMAEHFEKDARLKSMIKKAMVYPIVVGLVAIVVVIVMLTVVVPNFAVMFEDLDTEMPAITVAVMNASDFIRHFWWLLLGIMVAALIALRYFNKTNTGKYFFGKLALRIPLFGKLITKSSSSRLARTLSTLLAAGVSLNDAVDITSKTMDNIYFRDALLSSKEAIIRGVPLSVPLQESKLFPPMVYHMIKIGEETGNIEDMLHKLADYYDEEVEIATQALMAALEPLIIIVLAVVVGGLIMAVMAPMLSMYQGLDNI</sequence>
<keyword evidence="4" id="KW-0997">Cell inner membrane</keyword>
<feature type="domain" description="Type II secretion system protein GspF" evidence="9">
    <location>
        <begin position="272"/>
        <end position="393"/>
    </location>
</feature>
<evidence type="ECO:0000313" key="13">
    <source>
        <dbReference type="Proteomes" id="UP000247523"/>
    </source>
</evidence>
<accession>A0A255IJI7</accession>
<evidence type="ECO:0000256" key="1">
    <source>
        <dbReference type="ARBA" id="ARBA00004429"/>
    </source>
</evidence>
<dbReference type="InterPro" id="IPR042094">
    <property type="entry name" value="T2SS_GspF_sf"/>
</dbReference>
<keyword evidence="6 8" id="KW-1133">Transmembrane helix</keyword>
<name>A0A255IJI7_9FIRM</name>
<feature type="transmembrane region" description="Helical" evidence="8">
    <location>
        <begin position="169"/>
        <end position="194"/>
    </location>
</feature>
<dbReference type="FunFam" id="1.20.81.30:FF:000001">
    <property type="entry name" value="Type II secretion system protein F"/>
    <property type="match status" value="2"/>
</dbReference>
<dbReference type="AlphaFoldDB" id="A0A255IJI7"/>
<feature type="domain" description="Type II secretion system protein GspF" evidence="9">
    <location>
        <begin position="68"/>
        <end position="191"/>
    </location>
</feature>
<evidence type="ECO:0000256" key="8">
    <source>
        <dbReference type="SAM" id="Phobius"/>
    </source>
</evidence>
<evidence type="ECO:0000256" key="3">
    <source>
        <dbReference type="ARBA" id="ARBA00022475"/>
    </source>
</evidence>
<evidence type="ECO:0000256" key="2">
    <source>
        <dbReference type="ARBA" id="ARBA00005745"/>
    </source>
</evidence>
<dbReference type="Gene3D" id="1.20.81.30">
    <property type="entry name" value="Type II secretion system (T2SS), domain F"/>
    <property type="match status" value="2"/>
</dbReference>
<evidence type="ECO:0000259" key="9">
    <source>
        <dbReference type="Pfam" id="PF00482"/>
    </source>
</evidence>
<dbReference type="Proteomes" id="UP000247523">
    <property type="component" value="Unassembled WGS sequence"/>
</dbReference>
<dbReference type="Proteomes" id="UP000216411">
    <property type="component" value="Unassembled WGS sequence"/>
</dbReference>
<dbReference type="OrthoDB" id="9805682at2"/>
<evidence type="ECO:0000313" key="10">
    <source>
        <dbReference type="EMBL" id="PXV93311.1"/>
    </source>
</evidence>
<evidence type="ECO:0000256" key="4">
    <source>
        <dbReference type="ARBA" id="ARBA00022519"/>
    </source>
</evidence>
<reference evidence="11 12" key="1">
    <citation type="journal article" date="2017" name="Genome Announc.">
        <title>Draft Genome Sequence of a Sporulating and Motile Strain of Lachnotalea glycerini Isolated from Water in Quebec City, Canada.</title>
        <authorList>
            <person name="Maheux A.F."/>
            <person name="Boudreau D.K."/>
            <person name="Berube E."/>
            <person name="Boissinot M."/>
            <person name="Raymond F."/>
            <person name="Brodeur S."/>
            <person name="Corbeil J."/>
            <person name="Isabel S."/>
            <person name="Omar R.F."/>
            <person name="Bergeron M.G."/>
        </authorList>
    </citation>
    <scope>NUCLEOTIDE SEQUENCE [LARGE SCALE GENOMIC DNA]</scope>
    <source>
        <strain evidence="11 12">CCRI-19302</strain>
    </source>
</reference>
<dbReference type="PRINTS" id="PR00812">
    <property type="entry name" value="BCTERIALGSPF"/>
</dbReference>
<evidence type="ECO:0000256" key="5">
    <source>
        <dbReference type="ARBA" id="ARBA00022692"/>
    </source>
</evidence>
<proteinExistence type="inferred from homology"/>
<comment type="caution">
    <text evidence="10">The sequence shown here is derived from an EMBL/GenBank/DDBJ whole genome shotgun (WGS) entry which is preliminary data.</text>
</comment>
<keyword evidence="12" id="KW-1185">Reference proteome</keyword>
<evidence type="ECO:0000313" key="11">
    <source>
        <dbReference type="EMBL" id="RDY31965.1"/>
    </source>
</evidence>
<organism evidence="10 13">
    <name type="scientific">Lachnotalea glycerini</name>
    <dbReference type="NCBI Taxonomy" id="1763509"/>
    <lineage>
        <taxon>Bacteria</taxon>
        <taxon>Bacillati</taxon>
        <taxon>Bacillota</taxon>
        <taxon>Clostridia</taxon>
        <taxon>Lachnospirales</taxon>
        <taxon>Lachnospiraceae</taxon>
        <taxon>Lachnotalea</taxon>
    </lineage>
</organism>
<evidence type="ECO:0000256" key="7">
    <source>
        <dbReference type="ARBA" id="ARBA00023136"/>
    </source>
</evidence>
<dbReference type="EMBL" id="NOKA02000007">
    <property type="protein sequence ID" value="RDY31965.1"/>
    <property type="molecule type" value="Genomic_DNA"/>
</dbReference>
<reference evidence="11" key="3">
    <citation type="submission" date="2018-07" db="EMBL/GenBank/DDBJ databases">
        <authorList>
            <person name="Quirk P.G."/>
            <person name="Krulwich T.A."/>
        </authorList>
    </citation>
    <scope>NUCLEOTIDE SEQUENCE</scope>
    <source>
        <strain evidence="11">CCRI-19302</strain>
    </source>
</reference>
<dbReference type="Pfam" id="PF00482">
    <property type="entry name" value="T2SSF"/>
    <property type="match status" value="2"/>
</dbReference>
<dbReference type="GO" id="GO:0005886">
    <property type="term" value="C:plasma membrane"/>
    <property type="evidence" value="ECO:0007669"/>
    <property type="project" value="UniProtKB-SubCell"/>
</dbReference>
<reference evidence="10 13" key="2">
    <citation type="submission" date="2018-05" db="EMBL/GenBank/DDBJ databases">
        <title>Genomic Encyclopedia of Type Strains, Phase IV (KMG-IV): sequencing the most valuable type-strain genomes for metagenomic binning, comparative biology and taxonomic classification.</title>
        <authorList>
            <person name="Goeker M."/>
        </authorList>
    </citation>
    <scope>NUCLEOTIDE SEQUENCE [LARGE SCALE GENOMIC DNA]</scope>
    <source>
        <strain evidence="10 13">DSM 28816</strain>
    </source>
</reference>
<keyword evidence="5 8" id="KW-0812">Transmembrane</keyword>
<protein>
    <submittedName>
        <fullName evidence="11">Type II secretion system F family protein</fullName>
    </submittedName>
    <submittedName>
        <fullName evidence="10">Type IV pilus assembly protein PilC</fullName>
    </submittedName>
</protein>
<dbReference type="GO" id="GO:0015628">
    <property type="term" value="P:protein secretion by the type II secretion system"/>
    <property type="evidence" value="ECO:0007669"/>
    <property type="project" value="TreeGrafter"/>
</dbReference>
<dbReference type="PANTHER" id="PTHR30012:SF0">
    <property type="entry name" value="TYPE II SECRETION SYSTEM PROTEIN F-RELATED"/>
    <property type="match status" value="1"/>
</dbReference>